<comment type="similarity">
    <text evidence="1 8 9">Belongs to the class-I aminoacyl-tRNA synthetase family.</text>
</comment>
<keyword evidence="3 8" id="KW-0547">Nucleotide-binding</keyword>
<evidence type="ECO:0000256" key="8">
    <source>
        <dbReference type="HAMAP-Rule" id="MF_00140"/>
    </source>
</evidence>
<dbReference type="Gene3D" id="3.40.50.620">
    <property type="entry name" value="HUPs"/>
    <property type="match status" value="1"/>
</dbReference>
<evidence type="ECO:0000256" key="1">
    <source>
        <dbReference type="ARBA" id="ARBA00005594"/>
    </source>
</evidence>
<dbReference type="PANTHER" id="PTHR43766">
    <property type="entry name" value="TRYPTOPHAN--TRNA LIGASE, MITOCHONDRIAL"/>
    <property type="match status" value="1"/>
</dbReference>
<evidence type="ECO:0000256" key="6">
    <source>
        <dbReference type="ARBA" id="ARBA00023146"/>
    </source>
</evidence>
<evidence type="ECO:0000313" key="11">
    <source>
        <dbReference type="Proteomes" id="UP000243688"/>
    </source>
</evidence>
<evidence type="ECO:0000256" key="9">
    <source>
        <dbReference type="RuleBase" id="RU363036"/>
    </source>
</evidence>
<accession>A0A2A6DXD8</accession>
<dbReference type="EC" id="6.1.1.2" evidence="8"/>
<comment type="caution">
    <text evidence="10">The sequence shown here is derived from an EMBL/GenBank/DDBJ whole genome shotgun (WGS) entry which is preliminary data.</text>
</comment>
<dbReference type="GO" id="GO:0006436">
    <property type="term" value="P:tryptophanyl-tRNA aminoacylation"/>
    <property type="evidence" value="ECO:0007669"/>
    <property type="project" value="UniProtKB-UniRule"/>
</dbReference>
<evidence type="ECO:0000256" key="4">
    <source>
        <dbReference type="ARBA" id="ARBA00022840"/>
    </source>
</evidence>
<keyword evidence="6 8" id="KW-0030">Aminoacyl-tRNA synthetase</keyword>
<sequence>MPVVLSGVQPSGLLTLGNYIGAIQNFVKLQHTHRCFFMVVDLHAVTVPQNPDDLRENSEAVAALYLAAGIDPAKATVFLQSHVPEHAQLGWLMTTLVHMGELERMTQFKEKSSGRESVGAGLFVYPALMAADILLYNADLVPVGEDQKQHLELTRDLAQRFNNRFGELFKLPEPYMPEVGARVMSLDNPSKKMSKSNPNPGSYIALLDEPDVVRKKIMRAVTDSGREIRYDPENKPAISNLISIYCHASGMSVADVEAAYEGKGYGEFKRDLAERVVELLEPIQRRYREIRRSGELQDVLRRGAEQASEVAGATLREAMRRMGFWVFR</sequence>
<keyword evidence="5 8" id="KW-0648">Protein biosynthesis</keyword>
<name>A0A2A6DXD8_9BACL</name>
<feature type="short sequence motif" description="'HIGH' region" evidence="8">
    <location>
        <begin position="10"/>
        <end position="18"/>
    </location>
</feature>
<dbReference type="HAMAP" id="MF_00140_B">
    <property type="entry name" value="Trp_tRNA_synth_B"/>
    <property type="match status" value="1"/>
</dbReference>
<dbReference type="GO" id="GO:0004830">
    <property type="term" value="F:tryptophan-tRNA ligase activity"/>
    <property type="evidence" value="ECO:0007669"/>
    <property type="project" value="UniProtKB-UniRule"/>
</dbReference>
<feature type="binding site" evidence="8">
    <location>
        <position position="132"/>
    </location>
    <ligand>
        <name>L-tryptophan</name>
        <dbReference type="ChEBI" id="CHEBI:57912"/>
    </ligand>
</feature>
<evidence type="ECO:0000256" key="5">
    <source>
        <dbReference type="ARBA" id="ARBA00022917"/>
    </source>
</evidence>
<evidence type="ECO:0000256" key="7">
    <source>
        <dbReference type="ARBA" id="ARBA00049929"/>
    </source>
</evidence>
<dbReference type="NCBIfam" id="TIGR00233">
    <property type="entry name" value="trpS"/>
    <property type="match status" value="1"/>
</dbReference>
<evidence type="ECO:0000256" key="3">
    <source>
        <dbReference type="ARBA" id="ARBA00022741"/>
    </source>
</evidence>
<dbReference type="Gene3D" id="1.10.240.10">
    <property type="entry name" value="Tyrosyl-Transfer RNA Synthetase"/>
    <property type="match status" value="1"/>
</dbReference>
<comment type="function">
    <text evidence="8">Catalyzes the attachment of tryptophan to tRNA(Trp).</text>
</comment>
<dbReference type="GO" id="GO:0005524">
    <property type="term" value="F:ATP binding"/>
    <property type="evidence" value="ECO:0007669"/>
    <property type="project" value="UniProtKB-UniRule"/>
</dbReference>
<dbReference type="SUPFAM" id="SSF52374">
    <property type="entry name" value="Nucleotidylyl transferase"/>
    <property type="match status" value="1"/>
</dbReference>
<keyword evidence="4 8" id="KW-0067">ATP-binding</keyword>
<dbReference type="AlphaFoldDB" id="A0A2A6DXD8"/>
<evidence type="ECO:0000256" key="2">
    <source>
        <dbReference type="ARBA" id="ARBA00022598"/>
    </source>
</evidence>
<gene>
    <name evidence="8" type="primary">trpS</name>
    <name evidence="10" type="ORF">BLM47_12705</name>
</gene>
<dbReference type="FunFam" id="1.10.240.10:FF:000002">
    <property type="entry name" value="Tryptophan--tRNA ligase"/>
    <property type="match status" value="1"/>
</dbReference>
<comment type="catalytic activity">
    <reaction evidence="7 8">
        <text>tRNA(Trp) + L-tryptophan + ATP = L-tryptophyl-tRNA(Trp) + AMP + diphosphate + H(+)</text>
        <dbReference type="Rhea" id="RHEA:24080"/>
        <dbReference type="Rhea" id="RHEA-COMP:9671"/>
        <dbReference type="Rhea" id="RHEA-COMP:9705"/>
        <dbReference type="ChEBI" id="CHEBI:15378"/>
        <dbReference type="ChEBI" id="CHEBI:30616"/>
        <dbReference type="ChEBI" id="CHEBI:33019"/>
        <dbReference type="ChEBI" id="CHEBI:57912"/>
        <dbReference type="ChEBI" id="CHEBI:78442"/>
        <dbReference type="ChEBI" id="CHEBI:78535"/>
        <dbReference type="ChEBI" id="CHEBI:456215"/>
        <dbReference type="EC" id="6.1.1.2"/>
    </reaction>
</comment>
<feature type="binding site" evidence="8">
    <location>
        <begin position="144"/>
        <end position="146"/>
    </location>
    <ligand>
        <name>ATP</name>
        <dbReference type="ChEBI" id="CHEBI:30616"/>
    </ligand>
</feature>
<dbReference type="InterPro" id="IPR002305">
    <property type="entry name" value="aa-tRNA-synth_Ic"/>
</dbReference>
<keyword evidence="2 8" id="KW-0436">Ligase</keyword>
<dbReference type="InterPro" id="IPR014729">
    <property type="entry name" value="Rossmann-like_a/b/a_fold"/>
</dbReference>
<feature type="binding site" evidence="8">
    <location>
        <begin position="9"/>
        <end position="11"/>
    </location>
    <ligand>
        <name>ATP</name>
        <dbReference type="ChEBI" id="CHEBI:30616"/>
    </ligand>
</feature>
<keyword evidence="8" id="KW-0963">Cytoplasm</keyword>
<dbReference type="PANTHER" id="PTHR43766:SF1">
    <property type="entry name" value="TRYPTOPHAN--TRNA LIGASE, MITOCHONDRIAL"/>
    <property type="match status" value="1"/>
</dbReference>
<dbReference type="PRINTS" id="PR01039">
    <property type="entry name" value="TRNASYNTHTRP"/>
</dbReference>
<dbReference type="PROSITE" id="PS00178">
    <property type="entry name" value="AA_TRNA_LIGASE_I"/>
    <property type="match status" value="1"/>
</dbReference>
<dbReference type="InterPro" id="IPR001412">
    <property type="entry name" value="aa-tRNA-synth_I_CS"/>
</dbReference>
<dbReference type="Proteomes" id="UP000243688">
    <property type="component" value="Unassembled WGS sequence"/>
</dbReference>
<dbReference type="InterPro" id="IPR024109">
    <property type="entry name" value="Trp-tRNA-ligase_bac-type"/>
</dbReference>
<comment type="subunit">
    <text evidence="8">Homodimer.</text>
</comment>
<protein>
    <recommendedName>
        <fullName evidence="8">Tryptophan--tRNA ligase</fullName>
        <ecNumber evidence="8">6.1.1.2</ecNumber>
    </recommendedName>
    <alternativeName>
        <fullName evidence="8">Tryptophanyl-tRNA synthetase</fullName>
        <shortName evidence="8">TrpRS</shortName>
    </alternativeName>
</protein>
<feature type="binding site" evidence="8">
    <location>
        <begin position="192"/>
        <end position="196"/>
    </location>
    <ligand>
        <name>ATP</name>
        <dbReference type="ChEBI" id="CHEBI:30616"/>
    </ligand>
</feature>
<dbReference type="EMBL" id="MOXJ01000040">
    <property type="protein sequence ID" value="PDO09424.1"/>
    <property type="molecule type" value="Genomic_DNA"/>
</dbReference>
<organism evidence="10 11">
    <name type="scientific">Candidatus Reconcilbacillus cellulovorans</name>
    <dbReference type="NCBI Taxonomy" id="1906605"/>
    <lineage>
        <taxon>Bacteria</taxon>
        <taxon>Bacillati</taxon>
        <taxon>Bacillota</taxon>
        <taxon>Bacilli</taxon>
        <taxon>Bacillales</taxon>
        <taxon>Paenibacillaceae</taxon>
        <taxon>Candidatus Reconcilbacillus</taxon>
    </lineage>
</organism>
<proteinExistence type="inferred from homology"/>
<dbReference type="CDD" id="cd00806">
    <property type="entry name" value="TrpRS_core"/>
    <property type="match status" value="1"/>
</dbReference>
<comment type="subcellular location">
    <subcellularLocation>
        <location evidence="8">Cytoplasm</location>
    </subcellularLocation>
</comment>
<feature type="binding site" evidence="8">
    <location>
        <begin position="17"/>
        <end position="18"/>
    </location>
    <ligand>
        <name>ATP</name>
        <dbReference type="ChEBI" id="CHEBI:30616"/>
    </ligand>
</feature>
<dbReference type="InterPro" id="IPR002306">
    <property type="entry name" value="Trp-tRNA-ligase"/>
</dbReference>
<reference evidence="10 11" key="1">
    <citation type="submission" date="2016-12" db="EMBL/GenBank/DDBJ databases">
        <title>Candidatus Reconcilibacillus cellulovorans genome.</title>
        <authorList>
            <person name="Kolinko S."/>
            <person name="Wu Y.-W."/>
            <person name="Tachea F."/>
            <person name="Denzel E."/>
            <person name="Hiras J."/>
            <person name="Baecker N."/>
            <person name="Chan L.J."/>
            <person name="Eichorst S.A."/>
            <person name="Frey D."/>
            <person name="Adams P.D."/>
            <person name="Pray T."/>
            <person name="Tanjore D."/>
            <person name="Petzold C.J."/>
            <person name="Gladden J.M."/>
            <person name="Simmons B.A."/>
            <person name="Singer S.W."/>
        </authorList>
    </citation>
    <scope>NUCLEOTIDE SEQUENCE [LARGE SCALE GENOMIC DNA]</scope>
    <source>
        <strain evidence="10">JTherm</strain>
    </source>
</reference>
<dbReference type="Pfam" id="PF00579">
    <property type="entry name" value="tRNA-synt_1b"/>
    <property type="match status" value="1"/>
</dbReference>
<evidence type="ECO:0000313" key="10">
    <source>
        <dbReference type="EMBL" id="PDO09424.1"/>
    </source>
</evidence>
<dbReference type="InterPro" id="IPR050203">
    <property type="entry name" value="Trp-tRNA_synthetase"/>
</dbReference>
<feature type="binding site" evidence="8">
    <location>
        <position position="183"/>
    </location>
    <ligand>
        <name>ATP</name>
        <dbReference type="ChEBI" id="CHEBI:30616"/>
    </ligand>
</feature>
<feature type="short sequence motif" description="'KMSKS' region" evidence="8">
    <location>
        <begin position="192"/>
        <end position="196"/>
    </location>
</feature>
<dbReference type="GO" id="GO:0005829">
    <property type="term" value="C:cytosol"/>
    <property type="evidence" value="ECO:0007669"/>
    <property type="project" value="TreeGrafter"/>
</dbReference>